<dbReference type="RefSeq" id="WP_066096372.1">
    <property type="nucleotide sequence ID" value="NZ_CP017476.1"/>
</dbReference>
<name>A0A167GBJ0_9BURK</name>
<dbReference type="OrthoDB" id="8859267at2"/>
<dbReference type="EMBL" id="LVWD01000043">
    <property type="protein sequence ID" value="OAD39227.1"/>
    <property type="molecule type" value="Genomic_DNA"/>
</dbReference>
<evidence type="ECO:0000313" key="2">
    <source>
        <dbReference type="EMBL" id="OAD39227.1"/>
    </source>
</evidence>
<dbReference type="Proteomes" id="UP000185680">
    <property type="component" value="Chromosome"/>
</dbReference>
<reference evidence="1 4" key="2">
    <citation type="submission" date="2016-10" db="EMBL/GenBank/DDBJ databases">
        <title>Hydorgenophaga sp. LPB0072 isolated from gastropod.</title>
        <authorList>
            <person name="Kim E."/>
            <person name="Yi H."/>
        </authorList>
    </citation>
    <scope>NUCLEOTIDE SEQUENCE [LARGE SCALE GENOMIC DNA]</scope>
    <source>
        <strain evidence="1 4">LPB0072</strain>
    </source>
</reference>
<gene>
    <name evidence="1" type="ORF">LPB072_22340</name>
    <name evidence="2" type="ORF">LPB72_21725</name>
</gene>
<reference evidence="2 3" key="1">
    <citation type="submission" date="2016-02" db="EMBL/GenBank/DDBJ databases">
        <title>Draft genome sequence of Hydrogenophaga sp. LPB0072.</title>
        <authorList>
            <person name="Shin S.-K."/>
            <person name="Yi H."/>
        </authorList>
    </citation>
    <scope>NUCLEOTIDE SEQUENCE [LARGE SCALE GENOMIC DNA]</scope>
    <source>
        <strain evidence="2 3">LPB0072</strain>
    </source>
</reference>
<dbReference type="STRING" id="1763535.LPB072_22340"/>
<organism evidence="1 4">
    <name type="scientific">Hydrogenophaga crassostreae</name>
    <dbReference type="NCBI Taxonomy" id="1763535"/>
    <lineage>
        <taxon>Bacteria</taxon>
        <taxon>Pseudomonadati</taxon>
        <taxon>Pseudomonadota</taxon>
        <taxon>Betaproteobacteria</taxon>
        <taxon>Burkholderiales</taxon>
        <taxon>Comamonadaceae</taxon>
        <taxon>Hydrogenophaga</taxon>
    </lineage>
</organism>
<sequence>MNRLSGPFFEPRAAVQARAVWPLGFAGGTLALTAVLLLGTPQPAQASITLDADDALTSGLFNYTRRLNMRVGIARFGTISNVTFDVTGANVSPSPTAVIGEPSEGAAPASAPANSVRISVSNRWTYFAGQRVIVTADSSAGLACSSGPCGSTVIPFSKISWTSSSLATGTYAGQDFGSGSFSGGTSQSLIDFTAPAERSFNIVNDWVFSYSNDTLYPAGVYRGRVTFTATMP</sequence>
<accession>A0A167GBJ0</accession>
<dbReference type="EMBL" id="CP017476">
    <property type="protein sequence ID" value="AOW15137.1"/>
    <property type="molecule type" value="Genomic_DNA"/>
</dbReference>
<proteinExistence type="predicted"/>
<dbReference type="KEGG" id="hyl:LPB072_22340"/>
<evidence type="ECO:0000313" key="4">
    <source>
        <dbReference type="Proteomes" id="UP000185680"/>
    </source>
</evidence>
<dbReference type="AlphaFoldDB" id="A0A167GBJ0"/>
<evidence type="ECO:0000313" key="3">
    <source>
        <dbReference type="Proteomes" id="UP000185657"/>
    </source>
</evidence>
<evidence type="ECO:0008006" key="5">
    <source>
        <dbReference type="Google" id="ProtNLM"/>
    </source>
</evidence>
<dbReference type="Proteomes" id="UP000185657">
    <property type="component" value="Unassembled WGS sequence"/>
</dbReference>
<evidence type="ECO:0000313" key="1">
    <source>
        <dbReference type="EMBL" id="AOW15137.1"/>
    </source>
</evidence>
<keyword evidence="3" id="KW-1185">Reference proteome</keyword>
<protein>
    <recommendedName>
        <fullName evidence="5">DUF4402 domain-containing protein</fullName>
    </recommendedName>
</protein>